<dbReference type="Proteomes" id="UP000680866">
    <property type="component" value="Chromosome"/>
</dbReference>
<dbReference type="EMBL" id="AP023359">
    <property type="protein sequence ID" value="BCJ68023.1"/>
    <property type="molecule type" value="Genomic_DNA"/>
</dbReference>
<evidence type="ECO:0000313" key="1">
    <source>
        <dbReference type="EMBL" id="BCJ68023.1"/>
    </source>
</evidence>
<proteinExistence type="predicted"/>
<evidence type="ECO:0000313" key="2">
    <source>
        <dbReference type="Proteomes" id="UP000680866"/>
    </source>
</evidence>
<dbReference type="KEGG" id="pry:Prubr_50440"/>
<protein>
    <submittedName>
        <fullName evidence="1">Uncharacterized protein</fullName>
    </submittedName>
</protein>
<dbReference type="InterPro" id="IPR029063">
    <property type="entry name" value="SAM-dependent_MTases_sf"/>
</dbReference>
<sequence>MWGDLQYGLEPTIDEYVDRLVAVFDEAGRILSPPGTLWLNLGNSYTGGTRGAAGPRTGRPLTAVARRCRRST</sequence>
<gene>
    <name evidence="1" type="ORF">Prubr_50440</name>
</gene>
<accession>A0A810N8U3</accession>
<name>A0A810N8U3_9ACTN</name>
<organism evidence="1 2">
    <name type="scientific">Polymorphospora rubra</name>
    <dbReference type="NCBI Taxonomy" id="338584"/>
    <lineage>
        <taxon>Bacteria</taxon>
        <taxon>Bacillati</taxon>
        <taxon>Actinomycetota</taxon>
        <taxon>Actinomycetes</taxon>
        <taxon>Micromonosporales</taxon>
        <taxon>Micromonosporaceae</taxon>
        <taxon>Polymorphospora</taxon>
    </lineage>
</organism>
<keyword evidence="2" id="KW-1185">Reference proteome</keyword>
<dbReference type="Gene3D" id="3.40.50.150">
    <property type="entry name" value="Vaccinia Virus protein VP39"/>
    <property type="match status" value="1"/>
</dbReference>
<reference evidence="1" key="1">
    <citation type="submission" date="2020-08" db="EMBL/GenBank/DDBJ databases">
        <title>Whole genome shotgun sequence of Polymorphospora rubra NBRC 101157.</title>
        <authorList>
            <person name="Komaki H."/>
            <person name="Tamura T."/>
        </authorList>
    </citation>
    <scope>NUCLEOTIDE SEQUENCE</scope>
    <source>
        <strain evidence="1">NBRC 101157</strain>
    </source>
</reference>
<dbReference type="AlphaFoldDB" id="A0A810N8U3"/>